<gene>
    <name evidence="1" type="ordered locus">Sca_2347</name>
</gene>
<dbReference type="KEGG" id="sca:SCA_2347"/>
<dbReference type="InterPro" id="IPR029465">
    <property type="entry name" value="ATPgrasp_TupA"/>
</dbReference>
<dbReference type="HOGENOM" id="CLU_056705_0_0_9"/>
<reference evidence="1 2" key="1">
    <citation type="journal article" date="2009" name="Appl. Environ. Microbiol.">
        <title>Genome analysis of the meat starter culture bacterium Staphylococcus carnosus TM300.</title>
        <authorList>
            <person name="Rosenstein R."/>
            <person name="Nerz C."/>
            <person name="Biswas L."/>
            <person name="Resch A."/>
            <person name="Raddatz G."/>
            <person name="Schuster S.C."/>
            <person name="Goetz F."/>
        </authorList>
    </citation>
    <scope>NUCLEOTIDE SEQUENCE [LARGE SCALE GENOMIC DNA]</scope>
    <source>
        <strain evidence="1 2">TM300</strain>
    </source>
</reference>
<protein>
    <submittedName>
        <fullName evidence="1">Uncharacterized protein</fullName>
    </submittedName>
</protein>
<dbReference type="GeneID" id="93794793"/>
<keyword evidence="2" id="KW-1185">Reference proteome</keyword>
<sequence length="318" mass="38177">MFFKVKKKLRKLFYKGPTKSLYSLASKIKIKYYSRLSDEDFLAKNLKQNTGLDVNFKNPELLYEKVLWIKSNYRNPLMTECTDKYEVRKYIQDKGYDYILTDIIGVYEDFDDINFHDLPDKVFLKSTHASGINQIVEKNRTDLKMVRKIFKDAKKINYFYKSREWNYKNVKPRILVEPFLDMTQFNDYKFFVINGKVEYFAVVKDINDDKGNQNLKSKFNLYNLDFEKMQTYIKRERFDDSNFIFSKRLKEIMKIAEDLAEPFPFCRVDFLVSENDVKFGEITFFPNGGNMVLSKHEEEIYYGKKLDLSQISEKYIRK</sequence>
<evidence type="ECO:0000313" key="2">
    <source>
        <dbReference type="Proteomes" id="UP000000444"/>
    </source>
</evidence>
<dbReference type="OrthoDB" id="9791827at2"/>
<dbReference type="AlphaFoldDB" id="B9DIM5"/>
<dbReference type="eggNOG" id="COG3307">
    <property type="taxonomic scope" value="Bacteria"/>
</dbReference>
<name>B9DIM5_STACT</name>
<dbReference type="SUPFAM" id="SSF56059">
    <property type="entry name" value="Glutathione synthetase ATP-binding domain-like"/>
    <property type="match status" value="1"/>
</dbReference>
<evidence type="ECO:0000313" key="1">
    <source>
        <dbReference type="EMBL" id="CAL29250.1"/>
    </source>
</evidence>
<dbReference type="Pfam" id="PF14305">
    <property type="entry name" value="ATPgrasp_TupA"/>
    <property type="match status" value="1"/>
</dbReference>
<accession>B9DIM5</accession>
<organism evidence="1 2">
    <name type="scientific">Staphylococcus carnosus (strain TM300)</name>
    <dbReference type="NCBI Taxonomy" id="396513"/>
    <lineage>
        <taxon>Bacteria</taxon>
        <taxon>Bacillati</taxon>
        <taxon>Bacillota</taxon>
        <taxon>Bacilli</taxon>
        <taxon>Bacillales</taxon>
        <taxon>Staphylococcaceae</taxon>
        <taxon>Staphylococcus</taxon>
    </lineage>
</organism>
<dbReference type="BioCyc" id="SCAR396513:SCA_RS11810-MONOMER"/>
<dbReference type="EMBL" id="AM295250">
    <property type="protein sequence ID" value="CAL29250.1"/>
    <property type="molecule type" value="Genomic_DNA"/>
</dbReference>
<dbReference type="Proteomes" id="UP000000444">
    <property type="component" value="Chromosome"/>
</dbReference>
<proteinExistence type="predicted"/>
<dbReference type="RefSeq" id="WP_015901585.1">
    <property type="nucleotide sequence ID" value="NC_012121.1"/>
</dbReference>